<proteinExistence type="predicted"/>
<feature type="chain" id="PRO_5045786972" description="FecR protein domain-containing protein" evidence="2">
    <location>
        <begin position="29"/>
        <end position="444"/>
    </location>
</feature>
<keyword evidence="5" id="KW-1185">Reference proteome</keyword>
<protein>
    <recommendedName>
        <fullName evidence="3">FecR protein domain-containing protein</fullName>
    </recommendedName>
</protein>
<evidence type="ECO:0000313" key="4">
    <source>
        <dbReference type="EMBL" id="GGX11012.1"/>
    </source>
</evidence>
<feature type="region of interest" description="Disordered" evidence="1">
    <location>
        <begin position="207"/>
        <end position="235"/>
    </location>
</feature>
<organism evidence="4 5">
    <name type="scientific">Undibacterium macrobrachii</name>
    <dbReference type="NCBI Taxonomy" id="1119058"/>
    <lineage>
        <taxon>Bacteria</taxon>
        <taxon>Pseudomonadati</taxon>
        <taxon>Pseudomonadota</taxon>
        <taxon>Betaproteobacteria</taxon>
        <taxon>Burkholderiales</taxon>
        <taxon>Oxalobacteraceae</taxon>
        <taxon>Undibacterium</taxon>
    </lineage>
</organism>
<sequence>MHKLPNFSKYIIRSCAAMSIFFGGIAQAIAGDAAQVVFVAGDAKLSNKALRLNSMVAEGAQINTGADGFVYLKTIDGGFLIVRPNSTIRIVSYHVDKAKPENTRIKLELLNGVARSISGDAVKLSRQNFRFNTPVAAIGVRGTDFTVFTDQAVSRVSVLSGGVVVSGFGGSCLPSGTGPCEGGSAVELFASQQGKLLQIMKDQLKPNLFNSNSSSPDTVSPPRADEPNSKPVAAGAGMPSAGIVLGSGNDVAIDPIKSATLPSYIQNTQSTTKALENSIIWGRWAAVAGQEPNLDLAKQNQAQTKLIAANPYYAIFQTKSSEWQVPVVGSMGFSLKGGEAFILNEANNSVASATMENGKLYLDFANAQFSTGFDLVSKGERFNMQARGSIAADGKLSGNPQFSEGTNMAVQGVVTAEKGGSASYLFQRRFDADRLGYGITYWSK</sequence>
<dbReference type="EMBL" id="BMYT01000002">
    <property type="protein sequence ID" value="GGX11012.1"/>
    <property type="molecule type" value="Genomic_DNA"/>
</dbReference>
<gene>
    <name evidence="4" type="ORF">GCM10011282_16650</name>
</gene>
<accession>A0ABQ2XDA6</accession>
<dbReference type="InterPro" id="IPR006860">
    <property type="entry name" value="FecR"/>
</dbReference>
<feature type="signal peptide" evidence="2">
    <location>
        <begin position="1"/>
        <end position="28"/>
    </location>
</feature>
<reference evidence="5" key="1">
    <citation type="journal article" date="2019" name="Int. J. Syst. Evol. Microbiol.">
        <title>The Global Catalogue of Microorganisms (GCM) 10K type strain sequencing project: providing services to taxonomists for standard genome sequencing and annotation.</title>
        <authorList>
            <consortium name="The Broad Institute Genomics Platform"/>
            <consortium name="The Broad Institute Genome Sequencing Center for Infectious Disease"/>
            <person name="Wu L."/>
            <person name="Ma J."/>
        </authorList>
    </citation>
    <scope>NUCLEOTIDE SEQUENCE [LARGE SCALE GENOMIC DNA]</scope>
    <source>
        <strain evidence="5">KCTC 23916</strain>
    </source>
</reference>
<dbReference type="Gene3D" id="2.60.120.1440">
    <property type="match status" value="1"/>
</dbReference>
<evidence type="ECO:0000259" key="3">
    <source>
        <dbReference type="Pfam" id="PF04773"/>
    </source>
</evidence>
<evidence type="ECO:0000256" key="1">
    <source>
        <dbReference type="SAM" id="MobiDB-lite"/>
    </source>
</evidence>
<evidence type="ECO:0000256" key="2">
    <source>
        <dbReference type="SAM" id="SignalP"/>
    </source>
</evidence>
<comment type="caution">
    <text evidence="4">The sequence shown here is derived from an EMBL/GenBank/DDBJ whole genome shotgun (WGS) entry which is preliminary data.</text>
</comment>
<dbReference type="PANTHER" id="PTHR38731">
    <property type="entry name" value="LIPL45-RELATED LIPOPROTEIN-RELATED"/>
    <property type="match status" value="1"/>
</dbReference>
<dbReference type="PANTHER" id="PTHR38731:SF3">
    <property type="entry name" value="BLL6125 PROTEIN"/>
    <property type="match status" value="1"/>
</dbReference>
<name>A0ABQ2XDA6_9BURK</name>
<evidence type="ECO:0000313" key="5">
    <source>
        <dbReference type="Proteomes" id="UP000620127"/>
    </source>
</evidence>
<dbReference type="Proteomes" id="UP000620127">
    <property type="component" value="Unassembled WGS sequence"/>
</dbReference>
<keyword evidence="2" id="KW-0732">Signal</keyword>
<dbReference type="Pfam" id="PF04773">
    <property type="entry name" value="FecR"/>
    <property type="match status" value="1"/>
</dbReference>
<feature type="domain" description="FecR protein" evidence="3">
    <location>
        <begin position="61"/>
        <end position="163"/>
    </location>
</feature>
<feature type="compositionally biased region" description="Polar residues" evidence="1">
    <location>
        <begin position="208"/>
        <end position="218"/>
    </location>
</feature>
<dbReference type="RefSeq" id="WP_189345647.1">
    <property type="nucleotide sequence ID" value="NZ_BMYT01000002.1"/>
</dbReference>